<dbReference type="eggNOG" id="COG5652">
    <property type="taxonomic scope" value="Bacteria"/>
</dbReference>
<dbReference type="OrthoDB" id="291892at2"/>
<dbReference type="EMBL" id="AZEX01000063">
    <property type="protein sequence ID" value="KRL58839.1"/>
    <property type="molecule type" value="Genomic_DNA"/>
</dbReference>
<comment type="caution">
    <text evidence="3">The sequence shown here is derived from an EMBL/GenBank/DDBJ whole genome shotgun (WGS) entry which is preliminary data.</text>
</comment>
<organism evidence="3 4">
    <name type="scientific">Latilactobacillus fuchuensis DSM 14340 = JCM 11249</name>
    <dbReference type="NCBI Taxonomy" id="1423747"/>
    <lineage>
        <taxon>Bacteria</taxon>
        <taxon>Bacillati</taxon>
        <taxon>Bacillota</taxon>
        <taxon>Bacilli</taxon>
        <taxon>Lactobacillales</taxon>
        <taxon>Lactobacillaceae</taxon>
        <taxon>Latilactobacillus</taxon>
    </lineage>
</organism>
<feature type="transmembrane region" description="Helical" evidence="1">
    <location>
        <begin position="80"/>
        <end position="97"/>
    </location>
</feature>
<feature type="domain" description="VanZ-like" evidence="2">
    <location>
        <begin position="9"/>
        <end position="156"/>
    </location>
</feature>
<dbReference type="RefSeq" id="WP_025083516.1">
    <property type="nucleotide sequence ID" value="NZ_AZEX01000063.1"/>
</dbReference>
<proteinExistence type="predicted"/>
<evidence type="ECO:0000259" key="2">
    <source>
        <dbReference type="Pfam" id="PF04892"/>
    </source>
</evidence>
<dbReference type="Pfam" id="PF04892">
    <property type="entry name" value="VanZ"/>
    <property type="match status" value="1"/>
</dbReference>
<dbReference type="PIRSF" id="PIRSF019083">
    <property type="entry name" value="UCP019083_VanZ"/>
    <property type="match status" value="1"/>
</dbReference>
<dbReference type="NCBIfam" id="NF037970">
    <property type="entry name" value="vanZ_1"/>
    <property type="match status" value="1"/>
</dbReference>
<dbReference type="AlphaFoldDB" id="A0A0R1RP75"/>
<evidence type="ECO:0000256" key="1">
    <source>
        <dbReference type="SAM" id="Phobius"/>
    </source>
</evidence>
<dbReference type="InterPro" id="IPR006976">
    <property type="entry name" value="VanZ-like"/>
</dbReference>
<gene>
    <name evidence="3" type="ORF">FC69_GL000042</name>
</gene>
<dbReference type="InterPro" id="IPR016747">
    <property type="entry name" value="Phosphotransbutyrylase"/>
</dbReference>
<keyword evidence="1" id="KW-1133">Transmembrane helix</keyword>
<keyword evidence="1" id="KW-0812">Transmembrane</keyword>
<dbReference type="PATRIC" id="fig|1423747.3.peg.43"/>
<evidence type="ECO:0000313" key="4">
    <source>
        <dbReference type="Proteomes" id="UP000051264"/>
    </source>
</evidence>
<feature type="transmembrane region" description="Helical" evidence="1">
    <location>
        <begin position="140"/>
        <end position="160"/>
    </location>
</feature>
<keyword evidence="1" id="KW-0472">Membrane</keyword>
<sequence length="166" mass="19101">MFKRKSDWFLILALVMMAVLFYSSSMTYHEQTSVPLLERSLHAQPLKSWLSQFSFQYAGSEQSIKVSGYFKFVEFFVRKGAHFGTYFLLGLFSYLGLRPRLTGAGLAVIFSWLATTGYAATDEFHQMLTGDRTPLFQDVMLDSVGALTGIVLFLIIERLWRLKKRR</sequence>
<reference evidence="3 4" key="1">
    <citation type="journal article" date="2015" name="Genome Announc.">
        <title>Expanding the biotechnology potential of lactobacilli through comparative genomics of 213 strains and associated genera.</title>
        <authorList>
            <person name="Sun Z."/>
            <person name="Harris H.M."/>
            <person name="McCann A."/>
            <person name="Guo C."/>
            <person name="Argimon S."/>
            <person name="Zhang W."/>
            <person name="Yang X."/>
            <person name="Jeffery I.B."/>
            <person name="Cooney J.C."/>
            <person name="Kagawa T.F."/>
            <person name="Liu W."/>
            <person name="Song Y."/>
            <person name="Salvetti E."/>
            <person name="Wrobel A."/>
            <person name="Rasinkangas P."/>
            <person name="Parkhill J."/>
            <person name="Rea M.C."/>
            <person name="O'Sullivan O."/>
            <person name="Ritari J."/>
            <person name="Douillard F.P."/>
            <person name="Paul Ross R."/>
            <person name="Yang R."/>
            <person name="Briner A.E."/>
            <person name="Felis G.E."/>
            <person name="de Vos W.M."/>
            <person name="Barrangou R."/>
            <person name="Klaenhammer T.R."/>
            <person name="Caufield P.W."/>
            <person name="Cui Y."/>
            <person name="Zhang H."/>
            <person name="O'Toole P.W."/>
        </authorList>
    </citation>
    <scope>NUCLEOTIDE SEQUENCE [LARGE SCALE GENOMIC DNA]</scope>
    <source>
        <strain evidence="3 4">DSM 14340</strain>
    </source>
</reference>
<dbReference type="Proteomes" id="UP000051264">
    <property type="component" value="Unassembled WGS sequence"/>
</dbReference>
<evidence type="ECO:0000313" key="3">
    <source>
        <dbReference type="EMBL" id="KRL58839.1"/>
    </source>
</evidence>
<name>A0A0R1RP75_9LACO</name>
<feature type="transmembrane region" description="Helical" evidence="1">
    <location>
        <begin position="104"/>
        <end position="120"/>
    </location>
</feature>
<dbReference type="STRING" id="1423747.FC69_GL000042"/>
<accession>A0A0R1RP75</accession>
<protein>
    <submittedName>
        <fullName evidence="3">Integral membrane protein</fullName>
    </submittedName>
</protein>